<dbReference type="InterPro" id="IPR005828">
    <property type="entry name" value="MFS_sugar_transport-like"/>
</dbReference>
<dbReference type="GO" id="GO:0005886">
    <property type="term" value="C:plasma membrane"/>
    <property type="evidence" value="ECO:0007669"/>
    <property type="project" value="UniProtKB-SubCell"/>
</dbReference>
<keyword evidence="3" id="KW-1003">Cell membrane</keyword>
<dbReference type="STRING" id="86105.NF27_BK00100"/>
<evidence type="ECO:0000256" key="1">
    <source>
        <dbReference type="ARBA" id="ARBA00004651"/>
    </source>
</evidence>
<comment type="caution">
    <text evidence="9">The sequence shown here is derived from an EMBL/GenBank/DDBJ whole genome shotgun (WGS) entry which is preliminary data.</text>
</comment>
<feature type="transmembrane region" description="Helical" evidence="7">
    <location>
        <begin position="20"/>
        <end position="41"/>
    </location>
</feature>
<evidence type="ECO:0000256" key="5">
    <source>
        <dbReference type="ARBA" id="ARBA00022989"/>
    </source>
</evidence>
<dbReference type="OrthoDB" id="7166231at2"/>
<dbReference type="Proteomes" id="UP000031258">
    <property type="component" value="Unassembled WGS sequence"/>
</dbReference>
<evidence type="ECO:0000313" key="10">
    <source>
        <dbReference type="Proteomes" id="UP000031258"/>
    </source>
</evidence>
<reference evidence="9 10" key="1">
    <citation type="submission" date="2014-11" db="EMBL/GenBank/DDBJ databases">
        <title>A Rickettsiales Symbiont of Amoebae With Ancient Features.</title>
        <authorList>
            <person name="Schulz F."/>
            <person name="Martijn J."/>
            <person name="Wascher F."/>
            <person name="Kostanjsek R."/>
            <person name="Ettema T.J."/>
            <person name="Horn M."/>
        </authorList>
    </citation>
    <scope>NUCLEOTIDE SEQUENCE [LARGE SCALE GENOMIC DNA]</scope>
    <source>
        <strain evidence="9 10">UWC36</strain>
    </source>
</reference>
<feature type="transmembrane region" description="Helical" evidence="7">
    <location>
        <begin position="47"/>
        <end position="68"/>
    </location>
</feature>
<feature type="transmembrane region" description="Helical" evidence="7">
    <location>
        <begin position="355"/>
        <end position="378"/>
    </location>
</feature>
<dbReference type="SUPFAM" id="SSF103473">
    <property type="entry name" value="MFS general substrate transporter"/>
    <property type="match status" value="1"/>
</dbReference>
<dbReference type="Gene3D" id="1.20.1250.20">
    <property type="entry name" value="MFS general substrate transporter like domains"/>
    <property type="match status" value="2"/>
</dbReference>
<evidence type="ECO:0000256" key="4">
    <source>
        <dbReference type="ARBA" id="ARBA00022692"/>
    </source>
</evidence>
<dbReference type="RefSeq" id="WP_039454664.1">
    <property type="nucleotide sequence ID" value="NZ_JSWE01000036.1"/>
</dbReference>
<dbReference type="EMBL" id="JSWE01000036">
    <property type="protein sequence ID" value="KIE06089.1"/>
    <property type="molecule type" value="Genomic_DNA"/>
</dbReference>
<dbReference type="PANTHER" id="PTHR43045">
    <property type="entry name" value="SHIKIMATE TRANSPORTER"/>
    <property type="match status" value="1"/>
</dbReference>
<dbReference type="PANTHER" id="PTHR43045:SF1">
    <property type="entry name" value="SHIKIMATE TRANSPORTER"/>
    <property type="match status" value="1"/>
</dbReference>
<keyword evidence="2" id="KW-0813">Transport</keyword>
<feature type="transmembrane region" description="Helical" evidence="7">
    <location>
        <begin position="227"/>
        <end position="245"/>
    </location>
</feature>
<dbReference type="GO" id="GO:0022857">
    <property type="term" value="F:transmembrane transporter activity"/>
    <property type="evidence" value="ECO:0007669"/>
    <property type="project" value="InterPro"/>
</dbReference>
<dbReference type="InterPro" id="IPR020846">
    <property type="entry name" value="MFS_dom"/>
</dbReference>
<evidence type="ECO:0000256" key="3">
    <source>
        <dbReference type="ARBA" id="ARBA00022475"/>
    </source>
</evidence>
<feature type="transmembrane region" description="Helical" evidence="7">
    <location>
        <begin position="146"/>
        <end position="170"/>
    </location>
</feature>
<evidence type="ECO:0000256" key="6">
    <source>
        <dbReference type="ARBA" id="ARBA00023136"/>
    </source>
</evidence>
<keyword evidence="10" id="KW-1185">Reference proteome</keyword>
<sequence length="407" mass="45519">MKEYLNKTYLPAMLGAAIEYYDIALYGFMAPILVQVFLPHLPKTTAYFFYFLFEFFASLAQLAGAYFFGKMGDNDGRKNAMYYAMIGTSCTTFIVSVLPSYLSLGIFASFLFFATRLMQGFFLGGEYNGGAIYCLEHEQDHRKHGTVSGLYCALTACGIITASLAATAVNHYGSEYFRIAYGVSFLLAMLTFFLRKSVNETSEFLKAKLISNKHFIRTSPFKLDYKNLVSLGIASLLFGILYGIPTRIFNAIIPLVTSISTNLTMIINSAFLVLYMLLLIMFGIIANRFKFKKMMYLTAFLTALLAYPIIMLIESRSLEGIIIAKAIFTCLAAAFISPLHAFAQSLFITEERYKLISIGYTLGKCCSTLIIALSVTTYDYLGNLYGIASILTIIAIITWRALYEKQT</sequence>
<organism evidence="9 10">
    <name type="scientific">Candidatus Jidaibacter acanthamoebae</name>
    <dbReference type="NCBI Taxonomy" id="86105"/>
    <lineage>
        <taxon>Bacteria</taxon>
        <taxon>Pseudomonadati</taxon>
        <taxon>Pseudomonadota</taxon>
        <taxon>Alphaproteobacteria</taxon>
        <taxon>Rickettsiales</taxon>
        <taxon>Candidatus Midichloriaceae</taxon>
        <taxon>Candidatus Jidaibacter</taxon>
    </lineage>
</organism>
<dbReference type="AlphaFoldDB" id="A0A0C1QKR8"/>
<keyword evidence="4 7" id="KW-0812">Transmembrane</keyword>
<dbReference type="InterPro" id="IPR036259">
    <property type="entry name" value="MFS_trans_sf"/>
</dbReference>
<gene>
    <name evidence="9" type="ORF">NF27_BK00100</name>
</gene>
<comment type="subcellular location">
    <subcellularLocation>
        <location evidence="1">Cell membrane</location>
        <topology evidence="1">Multi-pass membrane protein</topology>
    </subcellularLocation>
</comment>
<dbReference type="Pfam" id="PF00083">
    <property type="entry name" value="Sugar_tr"/>
    <property type="match status" value="1"/>
</dbReference>
<evidence type="ECO:0000256" key="2">
    <source>
        <dbReference type="ARBA" id="ARBA00022448"/>
    </source>
</evidence>
<accession>A0A0C1QKR8</accession>
<keyword evidence="5 7" id="KW-1133">Transmembrane helix</keyword>
<evidence type="ECO:0000256" key="7">
    <source>
        <dbReference type="SAM" id="Phobius"/>
    </source>
</evidence>
<feature type="domain" description="Major facilitator superfamily (MFS) profile" evidence="8">
    <location>
        <begin position="8"/>
        <end position="406"/>
    </location>
</feature>
<evidence type="ECO:0000259" key="8">
    <source>
        <dbReference type="PROSITE" id="PS50850"/>
    </source>
</evidence>
<evidence type="ECO:0000313" key="9">
    <source>
        <dbReference type="EMBL" id="KIE06089.1"/>
    </source>
</evidence>
<protein>
    <recommendedName>
        <fullName evidence="8">Major facilitator superfamily (MFS) profile domain-containing protein</fullName>
    </recommendedName>
</protein>
<keyword evidence="6 7" id="KW-0472">Membrane</keyword>
<feature type="transmembrane region" description="Helical" evidence="7">
    <location>
        <begin position="265"/>
        <end position="287"/>
    </location>
</feature>
<dbReference type="PROSITE" id="PS50850">
    <property type="entry name" value="MFS"/>
    <property type="match status" value="1"/>
</dbReference>
<feature type="transmembrane region" description="Helical" evidence="7">
    <location>
        <begin position="294"/>
        <end position="314"/>
    </location>
</feature>
<feature type="transmembrane region" description="Helical" evidence="7">
    <location>
        <begin position="176"/>
        <end position="194"/>
    </location>
</feature>
<proteinExistence type="predicted"/>
<name>A0A0C1QKR8_9RICK</name>
<feature type="transmembrane region" description="Helical" evidence="7">
    <location>
        <begin position="320"/>
        <end position="343"/>
    </location>
</feature>
<feature type="transmembrane region" description="Helical" evidence="7">
    <location>
        <begin position="384"/>
        <end position="403"/>
    </location>
</feature>